<proteinExistence type="predicted"/>
<sequence>MKKILLIISLTIQLFATPNIKAYAIGIFDRNGDGENIQHLRKTKNDYEGLCYSKVVVFSKSNITTPQVNIGNSRGHFLKSIPIYNKYKIKIAQEFTFKHFNITKGYFEVRIDGKLYDSKVFVK</sequence>
<dbReference type="RefSeq" id="WP_254577124.1">
    <property type="nucleotide sequence ID" value="NZ_CP100595.1"/>
</dbReference>
<accession>A0ABY5E5C9</accession>
<evidence type="ECO:0000313" key="1">
    <source>
        <dbReference type="EMBL" id="UTJ06945.1"/>
    </source>
</evidence>
<evidence type="ECO:0000313" key="2">
    <source>
        <dbReference type="Proteomes" id="UP001060012"/>
    </source>
</evidence>
<dbReference type="EMBL" id="CP100595">
    <property type="protein sequence ID" value="UTJ06945.1"/>
    <property type="molecule type" value="Genomic_DNA"/>
</dbReference>
<keyword evidence="2" id="KW-1185">Reference proteome</keyword>
<name>A0ABY5E5C9_9BACT</name>
<organism evidence="1 2">
    <name type="scientific">Arcobacter roscoffensis</name>
    <dbReference type="NCBI Taxonomy" id="2961520"/>
    <lineage>
        <taxon>Bacteria</taxon>
        <taxon>Pseudomonadati</taxon>
        <taxon>Campylobacterota</taxon>
        <taxon>Epsilonproteobacteria</taxon>
        <taxon>Campylobacterales</taxon>
        <taxon>Arcobacteraceae</taxon>
        <taxon>Arcobacter</taxon>
    </lineage>
</organism>
<reference evidence="1" key="1">
    <citation type="submission" date="2022-07" db="EMBL/GenBank/DDBJ databases">
        <title>Arcobacter roscoffensis sp. nov., a marine bacterium isolated from coastal seawater collected from Roscoff, France.</title>
        <authorList>
            <person name="Pascual J."/>
            <person name="Lepeaux C."/>
            <person name="Methner A."/>
            <person name="Overmann J."/>
        </authorList>
    </citation>
    <scope>NUCLEOTIDE SEQUENCE</scope>
    <source>
        <strain evidence="1">ARW1-2F2</strain>
    </source>
</reference>
<gene>
    <name evidence="1" type="ORF">NJU99_02305</name>
</gene>
<dbReference type="Proteomes" id="UP001060012">
    <property type="component" value="Chromosome"/>
</dbReference>
<protein>
    <submittedName>
        <fullName evidence="1">Uncharacterized protein</fullName>
    </submittedName>
</protein>